<protein>
    <recommendedName>
        <fullName evidence="3">STAS/SEC14 domain-containing protein</fullName>
    </recommendedName>
</protein>
<reference evidence="1 2" key="1">
    <citation type="submission" date="2019-04" db="EMBL/GenBank/DDBJ databases">
        <authorList>
            <person name="Li Y."/>
            <person name="Wang J."/>
        </authorList>
    </citation>
    <scope>NUCLEOTIDE SEQUENCE [LARGE SCALE GENOMIC DNA]</scope>
    <source>
        <strain evidence="1 2">DSM 14668</strain>
    </source>
</reference>
<accession>A0A4U1J909</accession>
<organism evidence="1 2">
    <name type="scientific">Polyangium fumosum</name>
    <dbReference type="NCBI Taxonomy" id="889272"/>
    <lineage>
        <taxon>Bacteria</taxon>
        <taxon>Pseudomonadati</taxon>
        <taxon>Myxococcota</taxon>
        <taxon>Polyangia</taxon>
        <taxon>Polyangiales</taxon>
        <taxon>Polyangiaceae</taxon>
        <taxon>Polyangium</taxon>
    </lineage>
</organism>
<keyword evidence="2" id="KW-1185">Reference proteome</keyword>
<evidence type="ECO:0000313" key="1">
    <source>
        <dbReference type="EMBL" id="TKD04435.1"/>
    </source>
</evidence>
<dbReference type="OrthoDB" id="5516034at2"/>
<proteinExistence type="predicted"/>
<dbReference type="AlphaFoldDB" id="A0A4U1J909"/>
<evidence type="ECO:0000313" key="2">
    <source>
        <dbReference type="Proteomes" id="UP000309215"/>
    </source>
</evidence>
<comment type="caution">
    <text evidence="1">The sequence shown here is derived from an EMBL/GenBank/DDBJ whole genome shotgun (WGS) entry which is preliminary data.</text>
</comment>
<sequence length="144" mass="16446">MLHDARIFSIGHAHRVRFEPPDVVVLAWNGDVEPEHMLTFYDILEEVAQGRQVLVMNDLTHSNDPGARTRKVATMDPRSRLVGALALLRANFRLRVIVAMMDKAVRVFQGQTRRTACFDEEREARTWLATQRQHLAPIDLASAF</sequence>
<name>A0A4U1J909_9BACT</name>
<dbReference type="EMBL" id="SSMQ01000024">
    <property type="protein sequence ID" value="TKD04435.1"/>
    <property type="molecule type" value="Genomic_DNA"/>
</dbReference>
<evidence type="ECO:0008006" key="3">
    <source>
        <dbReference type="Google" id="ProtNLM"/>
    </source>
</evidence>
<gene>
    <name evidence="1" type="ORF">E8A74_22755</name>
</gene>
<dbReference type="RefSeq" id="WP_136931160.1">
    <property type="nucleotide sequence ID" value="NZ_SSMQ01000024.1"/>
</dbReference>
<dbReference type="Proteomes" id="UP000309215">
    <property type="component" value="Unassembled WGS sequence"/>
</dbReference>